<reference evidence="1 2" key="1">
    <citation type="submission" date="2019-04" db="EMBL/GenBank/DDBJ databases">
        <title>Friends and foes A comparative genomics studyof 23 Aspergillus species from section Flavi.</title>
        <authorList>
            <consortium name="DOE Joint Genome Institute"/>
            <person name="Kjaerbolling I."/>
            <person name="Vesth T."/>
            <person name="Frisvad J.C."/>
            <person name="Nybo J.L."/>
            <person name="Theobald S."/>
            <person name="Kildgaard S."/>
            <person name="Isbrandt T."/>
            <person name="Kuo A."/>
            <person name="Sato A."/>
            <person name="Lyhne E.K."/>
            <person name="Kogle M.E."/>
            <person name="Wiebenga A."/>
            <person name="Kun R.S."/>
            <person name="Lubbers R.J."/>
            <person name="Makela M.R."/>
            <person name="Barry K."/>
            <person name="Chovatia M."/>
            <person name="Clum A."/>
            <person name="Daum C."/>
            <person name="Haridas S."/>
            <person name="He G."/>
            <person name="LaButti K."/>
            <person name="Lipzen A."/>
            <person name="Mondo S."/>
            <person name="Riley R."/>
            <person name="Salamov A."/>
            <person name="Simmons B.A."/>
            <person name="Magnuson J.K."/>
            <person name="Henrissat B."/>
            <person name="Mortensen U.H."/>
            <person name="Larsen T.O."/>
            <person name="Devries R.P."/>
            <person name="Grigoriev I.V."/>
            <person name="Machida M."/>
            <person name="Baker S.E."/>
            <person name="Andersen M.R."/>
        </authorList>
    </citation>
    <scope>NUCLEOTIDE SEQUENCE [LARGE SCALE GENOMIC DNA]</scope>
    <source>
        <strain evidence="1 2">IBT 29228</strain>
    </source>
</reference>
<dbReference type="Proteomes" id="UP000326198">
    <property type="component" value="Unassembled WGS sequence"/>
</dbReference>
<gene>
    <name evidence="1" type="ORF">BDV26DRAFT_289822</name>
</gene>
<organism evidence="1 2">
    <name type="scientific">Aspergillus bertholletiae</name>
    <dbReference type="NCBI Taxonomy" id="1226010"/>
    <lineage>
        <taxon>Eukaryota</taxon>
        <taxon>Fungi</taxon>
        <taxon>Dikarya</taxon>
        <taxon>Ascomycota</taxon>
        <taxon>Pezizomycotina</taxon>
        <taxon>Eurotiomycetes</taxon>
        <taxon>Eurotiomycetidae</taxon>
        <taxon>Eurotiales</taxon>
        <taxon>Aspergillaceae</taxon>
        <taxon>Aspergillus</taxon>
        <taxon>Aspergillus subgen. Circumdati</taxon>
    </lineage>
</organism>
<accession>A0A5N7BH79</accession>
<dbReference type="EMBL" id="ML736174">
    <property type="protein sequence ID" value="KAE8381119.1"/>
    <property type="molecule type" value="Genomic_DNA"/>
</dbReference>
<name>A0A5N7BH79_9EURO</name>
<keyword evidence="2" id="KW-1185">Reference proteome</keyword>
<dbReference type="AlphaFoldDB" id="A0A5N7BH79"/>
<dbReference type="OrthoDB" id="5350472at2759"/>
<evidence type="ECO:0000313" key="1">
    <source>
        <dbReference type="EMBL" id="KAE8381119.1"/>
    </source>
</evidence>
<protein>
    <submittedName>
        <fullName evidence="1">Uncharacterized protein</fullName>
    </submittedName>
</protein>
<sequence length="373" mass="41793">MSNLPLDAFGGKLFFTTAWEFNRADVETFIDQVVNDLTSHGVPDSWKTAAGLIRGYITQLKPGQGNESASYYPIPPQYLYRKELVNAAPPPEERPDPPVADEPVSFELDPKAVSNHRVYGMYDFLGYFLSLAPAPDGADRDNFFAPWLVIYWKWCKLFQATEQEKKDSQLNWDKPIKDPKMLQCTWRKTNIEGEDNEDIEKIVFHMGASLGGYAFVGPKGEYGVYQTKKNNWTQSILRFRFNLLADPGSGKVNNQYEWTKAPEYELTAAQAKKSGEKVKKTLMNLAKSGWDFGNCAETYPFLEILSDGGHTSRTEYGGLSIKPEAMAAALEGEPEAFKTPIITPPCRNCQYLLESKYGCGAGNFQPPVSNPTA</sequence>
<evidence type="ECO:0000313" key="2">
    <source>
        <dbReference type="Proteomes" id="UP000326198"/>
    </source>
</evidence>
<proteinExistence type="predicted"/>